<evidence type="ECO:0000313" key="4">
    <source>
        <dbReference type="Proteomes" id="UP000053864"/>
    </source>
</evidence>
<gene>
    <name evidence="3" type="ORF">L914_08517</name>
    <name evidence="1" type="ORF">L915_08636</name>
    <name evidence="2" type="ORF">L916_08564</name>
</gene>
<dbReference type="EMBL" id="KI686260">
    <property type="protein sequence ID" value="ETK86802.1"/>
    <property type="molecule type" value="Genomic_DNA"/>
</dbReference>
<sequence>MIEEAAMPPDVITSVAILIVFIDITAAEREKH</sequence>
<organism evidence="3">
    <name type="scientific">Phytophthora nicotianae</name>
    <name type="common">Potato buckeye rot agent</name>
    <name type="synonym">Phytophthora parasitica</name>
    <dbReference type="NCBI Taxonomy" id="4792"/>
    <lineage>
        <taxon>Eukaryota</taxon>
        <taxon>Sar</taxon>
        <taxon>Stramenopiles</taxon>
        <taxon>Oomycota</taxon>
        <taxon>Peronosporomycetes</taxon>
        <taxon>Peronosporales</taxon>
        <taxon>Peronosporaceae</taxon>
        <taxon>Phytophthora</taxon>
    </lineage>
</organism>
<dbReference type="Proteomes" id="UP000054532">
    <property type="component" value="Unassembled WGS sequence"/>
</dbReference>
<accession>W2NDA8</accession>
<dbReference type="EMBL" id="KI672887">
    <property type="protein sequence ID" value="ETL40218.1"/>
    <property type="molecule type" value="Genomic_DNA"/>
</dbReference>
<evidence type="ECO:0000313" key="1">
    <source>
        <dbReference type="EMBL" id="ETK86802.1"/>
    </source>
</evidence>
<dbReference type="AlphaFoldDB" id="W2NDA8"/>
<reference evidence="3" key="3">
    <citation type="submission" date="2013-11" db="EMBL/GenBank/DDBJ databases">
        <title>The Genome Sequence of Phytophthora parasitica IAC_01/95.</title>
        <authorList>
            <consortium name="The Broad Institute Genomics Platform"/>
            <person name="Russ C."/>
            <person name="Tyler B."/>
            <person name="Panabieres F."/>
            <person name="Shan W."/>
            <person name="Tripathy S."/>
            <person name="Grunwald N."/>
            <person name="Machado M."/>
            <person name="Johnson C.S."/>
            <person name="Arredondo F."/>
            <person name="Hong C."/>
            <person name="Coffey M."/>
            <person name="Young S.K."/>
            <person name="Zeng Q."/>
            <person name="Gargeya S."/>
            <person name="Fitzgerald M."/>
            <person name="Abouelleil A."/>
            <person name="Alvarado L."/>
            <person name="Chapman S.B."/>
            <person name="Gainer-Dewar J."/>
            <person name="Goldberg J."/>
            <person name="Griggs A."/>
            <person name="Gujja S."/>
            <person name="Hansen M."/>
            <person name="Howarth C."/>
            <person name="Imamovic A."/>
            <person name="Ireland A."/>
            <person name="Larimer J."/>
            <person name="McCowan C."/>
            <person name="Murphy C."/>
            <person name="Pearson M."/>
            <person name="Poon T.W."/>
            <person name="Priest M."/>
            <person name="Roberts A."/>
            <person name="Saif S."/>
            <person name="Shea T."/>
            <person name="Sykes S."/>
            <person name="Wortman J."/>
            <person name="Nusbaum C."/>
            <person name="Birren B."/>
        </authorList>
    </citation>
    <scope>NUCLEOTIDE SEQUENCE [LARGE SCALE GENOMIC DNA]</scope>
    <source>
        <strain evidence="3">IAC_01/95</strain>
    </source>
</reference>
<evidence type="ECO:0000313" key="2">
    <source>
        <dbReference type="EMBL" id="ETL40218.1"/>
    </source>
</evidence>
<protein>
    <submittedName>
        <fullName evidence="3">Uncharacterized protein</fullName>
    </submittedName>
</protein>
<dbReference type="Proteomes" id="UP000053864">
    <property type="component" value="Unassembled WGS sequence"/>
</dbReference>
<reference evidence="2 4" key="2">
    <citation type="submission" date="2013-11" db="EMBL/GenBank/DDBJ databases">
        <title>The Genome Sequence of Phytophthora parasitica CJ05E6.</title>
        <authorList>
            <consortium name="The Broad Institute Genomics Platform"/>
            <person name="Russ C."/>
            <person name="Tyler B."/>
            <person name="Panabieres F."/>
            <person name="Shan W."/>
            <person name="Tripathy S."/>
            <person name="Grunwald N."/>
            <person name="Machado M."/>
            <person name="Johnson C.S."/>
            <person name="Arredondo F."/>
            <person name="Hong C."/>
            <person name="Coffey M."/>
            <person name="Young S.K."/>
            <person name="Zeng Q."/>
            <person name="Gargeya S."/>
            <person name="Fitzgerald M."/>
            <person name="Abouelleil A."/>
            <person name="Alvarado L."/>
            <person name="Chapman S.B."/>
            <person name="Gainer-Dewar J."/>
            <person name="Goldberg J."/>
            <person name="Griggs A."/>
            <person name="Gujja S."/>
            <person name="Hansen M."/>
            <person name="Howarth C."/>
            <person name="Imamovic A."/>
            <person name="Ireland A."/>
            <person name="Larimer J."/>
            <person name="McCowan C."/>
            <person name="Murphy C."/>
            <person name="Pearson M."/>
            <person name="Poon T.W."/>
            <person name="Priest M."/>
            <person name="Roberts A."/>
            <person name="Saif S."/>
            <person name="Shea T."/>
            <person name="Sykes S."/>
            <person name="Wortman J."/>
            <person name="Nusbaum C."/>
            <person name="Birren B."/>
        </authorList>
    </citation>
    <scope>NUCLEOTIDE SEQUENCE [LARGE SCALE GENOMIC DNA]</scope>
    <source>
        <strain evidence="2 4">CJ05E6</strain>
    </source>
</reference>
<dbReference type="Proteomes" id="UP000053236">
    <property type="component" value="Unassembled WGS sequence"/>
</dbReference>
<proteinExistence type="predicted"/>
<dbReference type="EMBL" id="KI692831">
    <property type="protein sequence ID" value="ETM46627.1"/>
    <property type="molecule type" value="Genomic_DNA"/>
</dbReference>
<name>W2NDA8_PHYNI</name>
<reference evidence="1" key="1">
    <citation type="submission" date="2013-11" db="EMBL/GenBank/DDBJ databases">
        <title>The Genome Sequence of Phytophthora parasitica CJ02B3.</title>
        <authorList>
            <consortium name="The Broad Institute Genomics Platform"/>
            <person name="Russ C."/>
            <person name="Tyler B."/>
            <person name="Panabieres F."/>
            <person name="Shan W."/>
            <person name="Tripathy S."/>
            <person name="Grunwald N."/>
            <person name="Machado M."/>
            <person name="Johnson C.S."/>
            <person name="Arredondo F."/>
            <person name="Hong C."/>
            <person name="Coffey M."/>
            <person name="Young S.K."/>
            <person name="Zeng Q."/>
            <person name="Gargeya S."/>
            <person name="Fitzgerald M."/>
            <person name="Abouelleil A."/>
            <person name="Alvarado L."/>
            <person name="Chapman S.B."/>
            <person name="Gainer-Dewar J."/>
            <person name="Goldberg J."/>
            <person name="Griggs A."/>
            <person name="Gujja S."/>
            <person name="Hansen M."/>
            <person name="Howarth C."/>
            <person name="Imamovic A."/>
            <person name="Ireland A."/>
            <person name="Larimer J."/>
            <person name="McCowan C."/>
            <person name="Murphy C."/>
            <person name="Pearson M."/>
            <person name="Poon T.W."/>
            <person name="Priest M."/>
            <person name="Roberts A."/>
            <person name="Saif S."/>
            <person name="Shea T."/>
            <person name="Sykes S."/>
            <person name="Wortman J."/>
            <person name="Nusbaum C."/>
            <person name="Birren B."/>
        </authorList>
    </citation>
    <scope>NUCLEOTIDE SEQUENCE [LARGE SCALE GENOMIC DNA]</scope>
    <source>
        <strain evidence="1">CJ02B3</strain>
    </source>
</reference>
<evidence type="ECO:0000313" key="3">
    <source>
        <dbReference type="EMBL" id="ETM46627.1"/>
    </source>
</evidence>